<sequence length="825" mass="89726">MLRHIRMTPTNRKIPKAEGRIFGLLHDWILPLYRYRIPHTPTPRDRVCTCAYPLFTLRSSRRSPYDEPTMLAATQETVYVDSTGKSTAPPASEVPENTTPTATTTTVGSPSALPTSTSAGSIASSGDAALRALPSVGTSPDTHASAFLSSFGDLPSLKARWAVRRRCRSRVTASHQPTETCYRCDICDGLQGSCDERANADLSLTQAAVASKEKVVEDAVDEDEEEDDDEPSAAAAGGSSEERYGYITSTDIANTAMEDADVAELRHLDPFHVEVFGEPSCGALLRRAAREVQGQLSRCGLCARDAPRYAAQASANSEVARQAYRLRIRAEAQRIREEQRRSMQSAATASAAASPPVSLSSRGTTQPTLSFEQRVIKGKLDTLHIAAYLARYAMAAYGLPYELNFFTSARELAKLMAEPHSRYVRANSEEQLESMRRMLQGEEPDALLECVASRYSLRVGQPCWSLFLDHAARRVILSFRGSMTAADMVVAVMEGYANVLFEPMHHTTTLGGTSSTLSTEPQKVCTAIPRGFYDSVVEAGTQLLPILHTIHKQYGSYTLCVTGHSLGGIQASVFHLLYCSPWRSTLHSSSSLLRRTSTLRCPSAAETEATVLTASSAEPARAARVPFTQTITCTFAAAPVLEKRVVPLVNAWLETEEKRTGSRLIAMTHGMDLVTRLQIHSLRETFLQPYSVAKTADNELTNVEHQSAVIAAPSANMDAAAVSDKTVVPVLAVPGSMFNITAGPRRRYLLAVPLTATAVRDPIILSAESMLQHFPCLYLRSLAELLNRYEAKWNSLKVSAAGPRRCTSAPTPSPNPEGCGHALPC</sequence>
<keyword evidence="9" id="KW-0442">Lipid degradation</keyword>
<dbReference type="EC" id="3.1.1.116" evidence="14"/>
<proteinExistence type="predicted"/>
<dbReference type="EMBL" id="LJSK01000201">
    <property type="protein sequence ID" value="KPI85227.1"/>
    <property type="molecule type" value="Genomic_DNA"/>
</dbReference>
<organism evidence="17 18">
    <name type="scientific">Leptomonas seymouri</name>
    <dbReference type="NCBI Taxonomy" id="5684"/>
    <lineage>
        <taxon>Eukaryota</taxon>
        <taxon>Discoba</taxon>
        <taxon>Euglenozoa</taxon>
        <taxon>Kinetoplastea</taxon>
        <taxon>Metakinetoplastina</taxon>
        <taxon>Trypanosomatida</taxon>
        <taxon>Trypanosomatidae</taxon>
        <taxon>Leishmaniinae</taxon>
        <taxon>Leptomonas</taxon>
    </lineage>
</organism>
<reference evidence="17 18" key="1">
    <citation type="journal article" date="2015" name="PLoS Pathog.">
        <title>Leptomonas seymouri: Adaptations to the Dixenous Life Cycle Analyzed by Genome Sequencing, Transcriptome Profiling and Co-infection with Leishmania donovani.</title>
        <authorList>
            <person name="Kraeva N."/>
            <person name="Butenko A."/>
            <person name="Hlavacova J."/>
            <person name="Kostygov A."/>
            <person name="Myskova J."/>
            <person name="Grybchuk D."/>
            <person name="Lestinova T."/>
            <person name="Votypka J."/>
            <person name="Volf P."/>
            <person name="Opperdoes F."/>
            <person name="Flegontov P."/>
            <person name="Lukes J."/>
            <person name="Yurchenko V."/>
        </authorList>
    </citation>
    <scope>NUCLEOTIDE SEQUENCE [LARGE SCALE GENOMIC DNA]</scope>
    <source>
        <strain evidence="17 18">ATCC 30220</strain>
    </source>
</reference>
<keyword evidence="18" id="KW-1185">Reference proteome</keyword>
<dbReference type="AlphaFoldDB" id="A0A0N0P4U7"/>
<evidence type="ECO:0000256" key="1">
    <source>
        <dbReference type="ARBA" id="ARBA00001913"/>
    </source>
</evidence>
<evidence type="ECO:0000313" key="18">
    <source>
        <dbReference type="Proteomes" id="UP000038009"/>
    </source>
</evidence>
<dbReference type="PANTHER" id="PTHR45792">
    <property type="entry name" value="DIACYLGLYCEROL LIPASE HOMOLOG-RELATED"/>
    <property type="match status" value="1"/>
</dbReference>
<dbReference type="SUPFAM" id="SSF53474">
    <property type="entry name" value="alpha/beta-Hydrolases"/>
    <property type="match status" value="1"/>
</dbReference>
<dbReference type="InterPro" id="IPR029058">
    <property type="entry name" value="AB_hydrolase_fold"/>
</dbReference>
<evidence type="ECO:0000256" key="10">
    <source>
        <dbReference type="ARBA" id="ARBA00022989"/>
    </source>
</evidence>
<evidence type="ECO:0000256" key="11">
    <source>
        <dbReference type="ARBA" id="ARBA00023098"/>
    </source>
</evidence>
<evidence type="ECO:0000256" key="2">
    <source>
        <dbReference type="ARBA" id="ARBA00004651"/>
    </source>
</evidence>
<keyword evidence="11" id="KW-0443">Lipid metabolism</keyword>
<feature type="compositionally biased region" description="Acidic residues" evidence="15">
    <location>
        <begin position="218"/>
        <end position="231"/>
    </location>
</feature>
<evidence type="ECO:0000256" key="14">
    <source>
        <dbReference type="ARBA" id="ARBA00026104"/>
    </source>
</evidence>
<dbReference type="VEuPathDB" id="TriTrypDB:Lsey_0201_0040"/>
<feature type="region of interest" description="Disordered" evidence="15">
    <location>
        <begin position="335"/>
        <end position="364"/>
    </location>
</feature>
<keyword evidence="10" id="KW-1133">Transmembrane helix</keyword>
<evidence type="ECO:0000313" key="17">
    <source>
        <dbReference type="EMBL" id="KPI85227.1"/>
    </source>
</evidence>
<dbReference type="InterPro" id="IPR002921">
    <property type="entry name" value="Fungal_lipase-type"/>
</dbReference>
<evidence type="ECO:0000259" key="16">
    <source>
        <dbReference type="Pfam" id="PF01764"/>
    </source>
</evidence>
<dbReference type="Gene3D" id="3.40.50.1820">
    <property type="entry name" value="alpha/beta hydrolase"/>
    <property type="match status" value="1"/>
</dbReference>
<evidence type="ECO:0000256" key="8">
    <source>
        <dbReference type="ARBA" id="ARBA00022837"/>
    </source>
</evidence>
<comment type="cofactor">
    <cofactor evidence="1">
        <name>Ca(2+)</name>
        <dbReference type="ChEBI" id="CHEBI:29108"/>
    </cofactor>
</comment>
<keyword evidence="3" id="KW-1003">Cell membrane</keyword>
<dbReference type="OMA" id="ECVASRY"/>
<evidence type="ECO:0000256" key="12">
    <source>
        <dbReference type="ARBA" id="ARBA00023136"/>
    </source>
</evidence>
<comment type="catalytic activity">
    <reaction evidence="13">
        <text>a 1,2-diacyl-sn-glycerol + H2O = a 2-acylglycerol + a fatty acid + H(+)</text>
        <dbReference type="Rhea" id="RHEA:33275"/>
        <dbReference type="ChEBI" id="CHEBI:15377"/>
        <dbReference type="ChEBI" id="CHEBI:15378"/>
        <dbReference type="ChEBI" id="CHEBI:17389"/>
        <dbReference type="ChEBI" id="CHEBI:17815"/>
        <dbReference type="ChEBI" id="CHEBI:28868"/>
        <dbReference type="EC" id="3.1.1.116"/>
    </reaction>
    <physiologicalReaction direction="left-to-right" evidence="13">
        <dbReference type="Rhea" id="RHEA:33276"/>
    </physiologicalReaction>
</comment>
<keyword evidence="12" id="KW-0472">Membrane</keyword>
<evidence type="ECO:0000256" key="4">
    <source>
        <dbReference type="ARBA" id="ARBA00022553"/>
    </source>
</evidence>
<comment type="subcellular location">
    <subcellularLocation>
        <location evidence="2">Cell membrane</location>
        <topology evidence="2">Multi-pass membrane protein</topology>
    </subcellularLocation>
</comment>
<dbReference type="Pfam" id="PF01764">
    <property type="entry name" value="Lipase_3"/>
    <property type="match status" value="1"/>
</dbReference>
<dbReference type="PANTHER" id="PTHR45792:SF8">
    <property type="entry name" value="DIACYLGLYCEROL LIPASE-ALPHA"/>
    <property type="match status" value="1"/>
</dbReference>
<dbReference type="InterPro" id="IPR052214">
    <property type="entry name" value="DAG_Lipase-Related"/>
</dbReference>
<feature type="domain" description="Fungal lipase-type" evidence="16">
    <location>
        <begin position="477"/>
        <end position="577"/>
    </location>
</feature>
<gene>
    <name evidence="17" type="ORF">ABL78_5710</name>
</gene>
<feature type="region of interest" description="Disordered" evidence="15">
    <location>
        <begin position="213"/>
        <end position="241"/>
    </location>
</feature>
<dbReference type="GO" id="GO:0016042">
    <property type="term" value="P:lipid catabolic process"/>
    <property type="evidence" value="ECO:0007669"/>
    <property type="project" value="UniProtKB-KW"/>
</dbReference>
<evidence type="ECO:0000256" key="5">
    <source>
        <dbReference type="ARBA" id="ARBA00022692"/>
    </source>
</evidence>
<dbReference type="GO" id="GO:0005886">
    <property type="term" value="C:plasma membrane"/>
    <property type="evidence" value="ECO:0007669"/>
    <property type="project" value="UniProtKB-SubCell"/>
</dbReference>
<evidence type="ECO:0000256" key="9">
    <source>
        <dbReference type="ARBA" id="ARBA00022963"/>
    </source>
</evidence>
<keyword evidence="8" id="KW-0106">Calcium</keyword>
<keyword evidence="7" id="KW-0378">Hydrolase</keyword>
<feature type="region of interest" description="Disordered" evidence="15">
    <location>
        <begin position="82"/>
        <end position="121"/>
    </location>
</feature>
<evidence type="ECO:0000256" key="15">
    <source>
        <dbReference type="SAM" id="MobiDB-lite"/>
    </source>
</evidence>
<keyword evidence="4" id="KW-0597">Phosphoprotein</keyword>
<feature type="compositionally biased region" description="Low complexity" evidence="15">
    <location>
        <begin position="345"/>
        <end position="361"/>
    </location>
</feature>
<name>A0A0N0P4U7_LEPSE</name>
<comment type="caution">
    <text evidence="17">The sequence shown here is derived from an EMBL/GenBank/DDBJ whole genome shotgun (WGS) entry which is preliminary data.</text>
</comment>
<evidence type="ECO:0000256" key="6">
    <source>
        <dbReference type="ARBA" id="ARBA00022723"/>
    </source>
</evidence>
<evidence type="ECO:0000256" key="13">
    <source>
        <dbReference type="ARBA" id="ARBA00024531"/>
    </source>
</evidence>
<protein>
    <recommendedName>
        <fullName evidence="14">sn-1-specific diacylglycerol lipase</fullName>
        <ecNumber evidence="14">3.1.1.116</ecNumber>
    </recommendedName>
</protein>
<accession>A0A0N0P4U7</accession>
<dbReference type="OrthoDB" id="426718at2759"/>
<dbReference type="GO" id="GO:0016298">
    <property type="term" value="F:lipase activity"/>
    <property type="evidence" value="ECO:0007669"/>
    <property type="project" value="TreeGrafter"/>
</dbReference>
<evidence type="ECO:0000256" key="3">
    <source>
        <dbReference type="ARBA" id="ARBA00022475"/>
    </source>
</evidence>
<feature type="region of interest" description="Disordered" evidence="15">
    <location>
        <begin position="802"/>
        <end position="825"/>
    </location>
</feature>
<dbReference type="Proteomes" id="UP000038009">
    <property type="component" value="Unassembled WGS sequence"/>
</dbReference>
<dbReference type="GO" id="GO:0046872">
    <property type="term" value="F:metal ion binding"/>
    <property type="evidence" value="ECO:0007669"/>
    <property type="project" value="UniProtKB-KW"/>
</dbReference>
<evidence type="ECO:0000256" key="7">
    <source>
        <dbReference type="ARBA" id="ARBA00022801"/>
    </source>
</evidence>
<keyword evidence="5" id="KW-0812">Transmembrane</keyword>
<keyword evidence="6" id="KW-0479">Metal-binding</keyword>